<feature type="non-terminal residue" evidence="2">
    <location>
        <position position="76"/>
    </location>
</feature>
<comment type="caution">
    <text evidence="2">The sequence shown here is derived from an EMBL/GenBank/DDBJ whole genome shotgun (WGS) entry which is preliminary data.</text>
</comment>
<evidence type="ECO:0000256" key="1">
    <source>
        <dbReference type="SAM" id="Phobius"/>
    </source>
</evidence>
<organism evidence="2">
    <name type="scientific">marine sediment metagenome</name>
    <dbReference type="NCBI Taxonomy" id="412755"/>
    <lineage>
        <taxon>unclassified sequences</taxon>
        <taxon>metagenomes</taxon>
        <taxon>ecological metagenomes</taxon>
    </lineage>
</organism>
<reference evidence="2" key="1">
    <citation type="journal article" date="2014" name="Front. Microbiol.">
        <title>High frequency of phylogenetically diverse reductive dehalogenase-homologous genes in deep subseafloor sedimentary metagenomes.</title>
        <authorList>
            <person name="Kawai M."/>
            <person name="Futagami T."/>
            <person name="Toyoda A."/>
            <person name="Takaki Y."/>
            <person name="Nishi S."/>
            <person name="Hori S."/>
            <person name="Arai W."/>
            <person name="Tsubouchi T."/>
            <person name="Morono Y."/>
            <person name="Uchiyama I."/>
            <person name="Ito T."/>
            <person name="Fujiyama A."/>
            <person name="Inagaki F."/>
            <person name="Takami H."/>
        </authorList>
    </citation>
    <scope>NUCLEOTIDE SEQUENCE</scope>
    <source>
        <strain evidence="2">Expedition CK06-06</strain>
    </source>
</reference>
<keyword evidence="1" id="KW-1133">Transmembrane helix</keyword>
<name>X1AFW1_9ZZZZ</name>
<dbReference type="Pfam" id="PF04020">
    <property type="entry name" value="Phage_holin_4_2"/>
    <property type="match status" value="1"/>
</dbReference>
<dbReference type="InterPro" id="IPR007165">
    <property type="entry name" value="Phage_holin_4_2"/>
</dbReference>
<accession>X1AFW1</accession>
<protein>
    <recommendedName>
        <fullName evidence="3">Phage holin family protein</fullName>
    </recommendedName>
</protein>
<dbReference type="AlphaFoldDB" id="X1AFW1"/>
<gene>
    <name evidence="2" type="ORF">S01H4_11259</name>
</gene>
<feature type="transmembrane region" description="Helical" evidence="1">
    <location>
        <begin position="35"/>
        <end position="54"/>
    </location>
</feature>
<dbReference type="EMBL" id="BART01004509">
    <property type="protein sequence ID" value="GAG71623.1"/>
    <property type="molecule type" value="Genomic_DNA"/>
</dbReference>
<evidence type="ECO:0000313" key="2">
    <source>
        <dbReference type="EMBL" id="GAG71623.1"/>
    </source>
</evidence>
<evidence type="ECO:0008006" key="3">
    <source>
        <dbReference type="Google" id="ProtNLM"/>
    </source>
</evidence>
<proteinExistence type="predicted"/>
<dbReference type="PANTHER" id="PTHR37309:SF1">
    <property type="entry name" value="SLR0284 PROTEIN"/>
    <property type="match status" value="1"/>
</dbReference>
<dbReference type="PANTHER" id="PTHR37309">
    <property type="entry name" value="SLR0284 PROTEIN"/>
    <property type="match status" value="1"/>
</dbReference>
<keyword evidence="1" id="KW-0812">Transmembrane</keyword>
<feature type="transmembrane region" description="Helical" evidence="1">
    <location>
        <begin position="5"/>
        <end position="23"/>
    </location>
</feature>
<sequence length="76" mass="8396">MKNMLIRIITLTLAIIIVTYIFPDNMIHLEGEGNAKLLSALFTAIVLALVNLIIRPIVKVLTLPINILTLGLFSLI</sequence>
<keyword evidence="1" id="KW-0472">Membrane</keyword>